<organism evidence="1 2">
    <name type="scientific">Natronorubrum thiooxidans</name>
    <dbReference type="NCBI Taxonomy" id="308853"/>
    <lineage>
        <taxon>Archaea</taxon>
        <taxon>Methanobacteriati</taxon>
        <taxon>Methanobacteriota</taxon>
        <taxon>Stenosarchaea group</taxon>
        <taxon>Halobacteria</taxon>
        <taxon>Halobacteriales</taxon>
        <taxon>Natrialbaceae</taxon>
        <taxon>Natronorubrum</taxon>
    </lineage>
</organism>
<dbReference type="STRING" id="308853.SAMN05421752_11111"/>
<proteinExistence type="predicted"/>
<dbReference type="EMBL" id="FTNR01000011">
    <property type="protein sequence ID" value="SIS10072.1"/>
    <property type="molecule type" value="Genomic_DNA"/>
</dbReference>
<evidence type="ECO:0000313" key="1">
    <source>
        <dbReference type="EMBL" id="SIS10072.1"/>
    </source>
</evidence>
<evidence type="ECO:0000313" key="2">
    <source>
        <dbReference type="Proteomes" id="UP000185936"/>
    </source>
</evidence>
<name>A0A1N7GC53_9EURY</name>
<accession>A0A1N7GC53</accession>
<gene>
    <name evidence="1" type="ORF">SAMN05421752_11111</name>
</gene>
<keyword evidence="2" id="KW-1185">Reference proteome</keyword>
<dbReference type="AlphaFoldDB" id="A0A1N7GC53"/>
<reference evidence="2" key="1">
    <citation type="submission" date="2017-01" db="EMBL/GenBank/DDBJ databases">
        <authorList>
            <person name="Varghese N."/>
            <person name="Submissions S."/>
        </authorList>
    </citation>
    <scope>NUCLEOTIDE SEQUENCE [LARGE SCALE GENOMIC DNA]</scope>
    <source>
        <strain evidence="2">type strain: HArc-</strain>
    </source>
</reference>
<sequence length="59" mass="6177">MNLFSVFSTVLASCAGCSALSSQPVMLGLVVFNHTDSLYTVQFDLFRTDGEVVSTGGVG</sequence>
<dbReference type="Proteomes" id="UP000185936">
    <property type="component" value="Unassembled WGS sequence"/>
</dbReference>
<protein>
    <submittedName>
        <fullName evidence="1">Uncharacterized protein</fullName>
    </submittedName>
</protein>